<dbReference type="Proteomes" id="UP001185659">
    <property type="component" value="Unassembled WGS sequence"/>
</dbReference>
<comment type="caution">
    <text evidence="1">The sequence shown here is derived from an EMBL/GenBank/DDBJ whole genome shotgun (WGS) entry which is preliminary data.</text>
</comment>
<accession>A0ABU4AL53</accession>
<proteinExistence type="predicted"/>
<organism evidence="1 2">
    <name type="scientific">Nitratireductor aquimarinus</name>
    <dbReference type="NCBI Taxonomy" id="889300"/>
    <lineage>
        <taxon>Bacteria</taxon>
        <taxon>Pseudomonadati</taxon>
        <taxon>Pseudomonadota</taxon>
        <taxon>Alphaproteobacteria</taxon>
        <taxon>Hyphomicrobiales</taxon>
        <taxon>Phyllobacteriaceae</taxon>
        <taxon>Nitratireductor</taxon>
    </lineage>
</organism>
<keyword evidence="2" id="KW-1185">Reference proteome</keyword>
<gene>
    <name evidence="1" type="ORF">R2G56_11840</name>
</gene>
<name>A0ABU4AL53_9HYPH</name>
<dbReference type="EMBL" id="JAWLIP010000005">
    <property type="protein sequence ID" value="MDV6226978.1"/>
    <property type="molecule type" value="Genomic_DNA"/>
</dbReference>
<dbReference type="RefSeq" id="WP_317561404.1">
    <property type="nucleotide sequence ID" value="NZ_JAWLIP010000005.1"/>
</dbReference>
<reference evidence="1 2" key="1">
    <citation type="submission" date="2023-10" db="EMBL/GenBank/DDBJ databases">
        <authorList>
            <person name="Venkata Ramana C."/>
            <person name="Sasikala C."/>
            <person name="Dhurka M."/>
        </authorList>
    </citation>
    <scope>NUCLEOTIDE SEQUENCE [LARGE SCALE GENOMIC DNA]</scope>
    <source>
        <strain evidence="1 2">KCTC 32151</strain>
    </source>
</reference>
<protein>
    <submittedName>
        <fullName evidence="1">Uncharacterized protein</fullName>
    </submittedName>
</protein>
<sequence length="364" mass="41621">MQELPECKLTQPFFASFTTSYTRAVLGELLNSLPKEAQVFSVTTDGFLTTATDTHLTKALGKPLAQSFRTARIELVGDDNVVETKHSIRQPIGWRTRGSATLKPGPADTNNIVLQKGGIKTSELMEGERENRHIVKLFFNRNPDQKLEYTVGIGIKDMVRHDTDFVSRSVEKYLRMEFDWKRRPVDVRDEHVDFAGKTYRHLSFDTVPLEEVGQFDAYREAWDGFNKKTKRCLRTVSEFEGFTEYMETKKLPPDISAYMGTPTKRLRRDLCRAFKNREAGFESVLSKRRVTHQEFCDALSDCGLGCKITDLDNTKRYPFEPHHSAATDEVITILQKLKDRHFPELDIGAFLPEVDDTVVEQVAA</sequence>
<evidence type="ECO:0000313" key="1">
    <source>
        <dbReference type="EMBL" id="MDV6226978.1"/>
    </source>
</evidence>
<evidence type="ECO:0000313" key="2">
    <source>
        <dbReference type="Proteomes" id="UP001185659"/>
    </source>
</evidence>